<dbReference type="EMBL" id="NXFY01000025">
    <property type="protein sequence ID" value="PHO17063.1"/>
    <property type="molecule type" value="Genomic_DNA"/>
</dbReference>
<evidence type="ECO:0000256" key="6">
    <source>
        <dbReference type="ARBA" id="ARBA00022692"/>
    </source>
</evidence>
<evidence type="ECO:0000256" key="14">
    <source>
        <dbReference type="HAMAP-Rule" id="MF_01006"/>
    </source>
</evidence>
<keyword evidence="8 14" id="KW-1133">Transmembrane helix</keyword>
<feature type="transmembrane region" description="Helical" evidence="14">
    <location>
        <begin position="44"/>
        <end position="61"/>
    </location>
</feature>
<name>A0A2G1DF09_9BACT</name>
<dbReference type="RefSeq" id="WP_099343457.1">
    <property type="nucleotide sequence ID" value="NZ_CP032098.1"/>
</dbReference>
<evidence type="ECO:0000256" key="2">
    <source>
        <dbReference type="ARBA" id="ARBA00010621"/>
    </source>
</evidence>
<dbReference type="GO" id="GO:0008360">
    <property type="term" value="P:regulation of cell shape"/>
    <property type="evidence" value="ECO:0007669"/>
    <property type="project" value="UniProtKB-KW"/>
</dbReference>
<accession>A0A2G1DF09</accession>
<organism evidence="16 17">
    <name type="scientific">Malaciobacter molluscorum LMG 25693</name>
    <dbReference type="NCBI Taxonomy" id="870501"/>
    <lineage>
        <taxon>Bacteria</taxon>
        <taxon>Pseudomonadati</taxon>
        <taxon>Campylobacterota</taxon>
        <taxon>Epsilonproteobacteria</taxon>
        <taxon>Campylobacterales</taxon>
        <taxon>Arcobacteraceae</taxon>
        <taxon>Malaciobacter</taxon>
    </lineage>
</organism>
<evidence type="ECO:0000313" key="15">
    <source>
        <dbReference type="EMBL" id="AXX93278.1"/>
    </source>
</evidence>
<comment type="subcellular location">
    <subcellularLocation>
        <location evidence="1 14">Cell membrane</location>
        <topology evidence="1 14">Multi-pass membrane protein</topology>
    </subcellularLocation>
</comment>
<evidence type="ECO:0000313" key="18">
    <source>
        <dbReference type="Proteomes" id="UP000262712"/>
    </source>
</evidence>
<keyword evidence="14" id="KW-0133">Cell shape</keyword>
<keyword evidence="5 14" id="KW-1003">Cell membrane</keyword>
<evidence type="ECO:0000256" key="5">
    <source>
        <dbReference type="ARBA" id="ARBA00022475"/>
    </source>
</evidence>
<evidence type="ECO:0000256" key="1">
    <source>
        <dbReference type="ARBA" id="ARBA00004651"/>
    </source>
</evidence>
<comment type="miscellaneous">
    <text evidence="14">Bacitracin is thought to be involved in the inhibition of peptidoglycan synthesis by sequestering undecaprenyl diphosphate, thereby reducing the pool of lipid carrier available.</text>
</comment>
<keyword evidence="17" id="KW-1185">Reference proteome</keyword>
<proteinExistence type="inferred from homology"/>
<evidence type="ECO:0000256" key="11">
    <source>
        <dbReference type="ARBA" id="ARBA00032707"/>
    </source>
</evidence>
<feature type="transmembrane region" description="Helical" evidence="14">
    <location>
        <begin position="235"/>
        <end position="255"/>
    </location>
</feature>
<dbReference type="GO" id="GO:0050380">
    <property type="term" value="F:undecaprenyl-diphosphatase activity"/>
    <property type="evidence" value="ECO:0007669"/>
    <property type="project" value="UniProtKB-UniRule"/>
</dbReference>
<evidence type="ECO:0000256" key="12">
    <source>
        <dbReference type="ARBA" id="ARBA00032932"/>
    </source>
</evidence>
<evidence type="ECO:0000256" key="13">
    <source>
        <dbReference type="ARBA" id="ARBA00047594"/>
    </source>
</evidence>
<dbReference type="NCBIfam" id="NF001389">
    <property type="entry name" value="PRK00281.1-2"/>
    <property type="match status" value="1"/>
</dbReference>
<feature type="transmembrane region" description="Helical" evidence="14">
    <location>
        <begin position="207"/>
        <end position="229"/>
    </location>
</feature>
<feature type="transmembrane region" description="Helical" evidence="14">
    <location>
        <begin position="73"/>
        <end position="91"/>
    </location>
</feature>
<reference evidence="16 17" key="1">
    <citation type="submission" date="2017-09" db="EMBL/GenBank/DDBJ databases">
        <title>Arcobacter canalis sp. nov., a new species isolated from a water canal contaminated with urban sewage.</title>
        <authorList>
            <person name="Perez-Cataluna A."/>
            <person name="Salas-Masso N."/>
            <person name="Figueras M.J."/>
        </authorList>
    </citation>
    <scope>NUCLEOTIDE SEQUENCE [LARGE SCALE GENOMIC DNA]</scope>
    <source>
        <strain evidence="16 17">F98-3</strain>
    </source>
</reference>
<dbReference type="PANTHER" id="PTHR30622">
    <property type="entry name" value="UNDECAPRENYL-DIPHOSPHATASE"/>
    <property type="match status" value="1"/>
</dbReference>
<keyword evidence="10 14" id="KW-0046">Antibiotic resistance</keyword>
<protein>
    <recommendedName>
        <fullName evidence="4 14">Undecaprenyl-diphosphatase</fullName>
        <ecNumber evidence="3 14">3.6.1.27</ecNumber>
    </recommendedName>
    <alternativeName>
        <fullName evidence="12 14">Bacitracin resistance protein</fullName>
    </alternativeName>
    <alternativeName>
        <fullName evidence="11 14">Undecaprenyl pyrophosphate phosphatase</fullName>
    </alternativeName>
</protein>
<sequence length="260" mass="29273">MTILDSILLGIIEGFTEFLPISSTGHLIVASHFLNIEQTSINKAYEVIIQFAAILAVILNYPDKFTFKHTNLWIKIFIAFLPIGIIGFIFSSFIKQLFSIEIVATMFIVGGIIFLIVEKFYDEKKHTVSDVENISFKQSFYIGLAQIFALIPGTSRAGSTIIGAMIVGLNRKASAEFSFLLAFPVMCATTAYDLIKHHNELLHTTNLTNLIIGFIVAFFVAYLTIKLFLKFLERFTFVGFGIYRILFGILLLIIFNNNIN</sequence>
<dbReference type="AlphaFoldDB" id="A0A2G1DF09"/>
<dbReference type="KEGG" id="amol:AMOL_2331"/>
<keyword evidence="7 14" id="KW-0378">Hydrolase</keyword>
<comment type="catalytic activity">
    <reaction evidence="13 14">
        <text>di-trans,octa-cis-undecaprenyl diphosphate + H2O = di-trans,octa-cis-undecaprenyl phosphate + phosphate + H(+)</text>
        <dbReference type="Rhea" id="RHEA:28094"/>
        <dbReference type="ChEBI" id="CHEBI:15377"/>
        <dbReference type="ChEBI" id="CHEBI:15378"/>
        <dbReference type="ChEBI" id="CHEBI:43474"/>
        <dbReference type="ChEBI" id="CHEBI:58405"/>
        <dbReference type="ChEBI" id="CHEBI:60392"/>
        <dbReference type="EC" id="3.6.1.27"/>
    </reaction>
</comment>
<dbReference type="InterPro" id="IPR003824">
    <property type="entry name" value="UppP"/>
</dbReference>
<evidence type="ECO:0000256" key="4">
    <source>
        <dbReference type="ARBA" id="ARBA00021581"/>
    </source>
</evidence>
<evidence type="ECO:0000313" key="16">
    <source>
        <dbReference type="EMBL" id="PHO17063.1"/>
    </source>
</evidence>
<comment type="function">
    <text evidence="14">Catalyzes the dephosphorylation of undecaprenyl diphosphate (UPP). Confers resistance to bacitracin.</text>
</comment>
<keyword evidence="6 14" id="KW-0812">Transmembrane</keyword>
<dbReference type="NCBIfam" id="NF001390">
    <property type="entry name" value="PRK00281.1-4"/>
    <property type="match status" value="1"/>
</dbReference>
<evidence type="ECO:0000256" key="3">
    <source>
        <dbReference type="ARBA" id="ARBA00012374"/>
    </source>
</evidence>
<comment type="similarity">
    <text evidence="2 14">Belongs to the UppP family.</text>
</comment>
<evidence type="ECO:0000313" key="17">
    <source>
        <dbReference type="Proteomes" id="UP000221222"/>
    </source>
</evidence>
<dbReference type="Proteomes" id="UP000221222">
    <property type="component" value="Unassembled WGS sequence"/>
</dbReference>
<keyword evidence="9 14" id="KW-0472">Membrane</keyword>
<evidence type="ECO:0000256" key="8">
    <source>
        <dbReference type="ARBA" id="ARBA00022989"/>
    </source>
</evidence>
<dbReference type="HAMAP" id="MF_01006">
    <property type="entry name" value="Undec_diphosphatase"/>
    <property type="match status" value="1"/>
</dbReference>
<reference evidence="15 18" key="2">
    <citation type="submission" date="2018-08" db="EMBL/GenBank/DDBJ databases">
        <title>Complete genome of the Arcobacter molluscorum type strain LMG 25693.</title>
        <authorList>
            <person name="Miller W.G."/>
            <person name="Yee E."/>
            <person name="Bono J.L."/>
        </authorList>
    </citation>
    <scope>NUCLEOTIDE SEQUENCE [LARGE SCALE GENOMIC DNA]</scope>
    <source>
        <strain evidence="15 18">CECT 7696</strain>
    </source>
</reference>
<keyword evidence="14" id="KW-0961">Cell wall biogenesis/degradation</keyword>
<evidence type="ECO:0000256" key="9">
    <source>
        <dbReference type="ARBA" id="ARBA00023136"/>
    </source>
</evidence>
<evidence type="ECO:0000256" key="7">
    <source>
        <dbReference type="ARBA" id="ARBA00022801"/>
    </source>
</evidence>
<feature type="transmembrane region" description="Helical" evidence="14">
    <location>
        <begin position="177"/>
        <end position="195"/>
    </location>
</feature>
<feature type="transmembrane region" description="Helical" evidence="14">
    <location>
        <begin position="97"/>
        <end position="117"/>
    </location>
</feature>
<dbReference type="GO" id="GO:0046677">
    <property type="term" value="P:response to antibiotic"/>
    <property type="evidence" value="ECO:0007669"/>
    <property type="project" value="UniProtKB-UniRule"/>
</dbReference>
<dbReference type="Pfam" id="PF02673">
    <property type="entry name" value="BacA"/>
    <property type="match status" value="1"/>
</dbReference>
<evidence type="ECO:0000256" key="10">
    <source>
        <dbReference type="ARBA" id="ARBA00023251"/>
    </source>
</evidence>
<dbReference type="PANTHER" id="PTHR30622:SF3">
    <property type="entry name" value="UNDECAPRENYL-DIPHOSPHATASE"/>
    <property type="match status" value="1"/>
</dbReference>
<gene>
    <name evidence="15" type="primary">bacA</name>
    <name evidence="14" type="synonym">uppP</name>
    <name evidence="15" type="ORF">AMOL_2331</name>
    <name evidence="16" type="ORF">CPU12_12510</name>
</gene>
<dbReference type="GO" id="GO:0071555">
    <property type="term" value="P:cell wall organization"/>
    <property type="evidence" value="ECO:0007669"/>
    <property type="project" value="UniProtKB-KW"/>
</dbReference>
<dbReference type="GO" id="GO:0009252">
    <property type="term" value="P:peptidoglycan biosynthetic process"/>
    <property type="evidence" value="ECO:0007669"/>
    <property type="project" value="UniProtKB-KW"/>
</dbReference>
<dbReference type="EMBL" id="CP032098">
    <property type="protein sequence ID" value="AXX93278.1"/>
    <property type="molecule type" value="Genomic_DNA"/>
</dbReference>
<dbReference type="GO" id="GO:0005886">
    <property type="term" value="C:plasma membrane"/>
    <property type="evidence" value="ECO:0007669"/>
    <property type="project" value="UniProtKB-SubCell"/>
</dbReference>
<dbReference type="Proteomes" id="UP000262712">
    <property type="component" value="Chromosome"/>
</dbReference>
<keyword evidence="14" id="KW-0573">Peptidoglycan synthesis</keyword>
<dbReference type="EC" id="3.6.1.27" evidence="3 14"/>